<dbReference type="SUPFAM" id="SSF52047">
    <property type="entry name" value="RNI-like"/>
    <property type="match status" value="1"/>
</dbReference>
<dbReference type="GO" id="GO:0031012">
    <property type="term" value="C:extracellular matrix"/>
    <property type="evidence" value="ECO:0007669"/>
    <property type="project" value="TreeGrafter"/>
</dbReference>
<accession>A0A811VLQ7</accession>
<dbReference type="EMBL" id="CAJHJT010000056">
    <property type="protein sequence ID" value="CAD7015012.1"/>
    <property type="molecule type" value="Genomic_DNA"/>
</dbReference>
<evidence type="ECO:0000313" key="9">
    <source>
        <dbReference type="Proteomes" id="UP000606786"/>
    </source>
</evidence>
<dbReference type="Pfam" id="PF13855">
    <property type="entry name" value="LRR_8"/>
    <property type="match status" value="2"/>
</dbReference>
<evidence type="ECO:0000256" key="1">
    <source>
        <dbReference type="ARBA" id="ARBA00022614"/>
    </source>
</evidence>
<feature type="region of interest" description="Disordered" evidence="4">
    <location>
        <begin position="756"/>
        <end position="791"/>
    </location>
</feature>
<keyword evidence="5" id="KW-0472">Membrane</keyword>
<name>A0A811VLQ7_CERCA</name>
<feature type="compositionally biased region" description="Polar residues" evidence="4">
    <location>
        <begin position="779"/>
        <end position="791"/>
    </location>
</feature>
<dbReference type="SMART" id="SM00082">
    <property type="entry name" value="LRRCT"/>
    <property type="match status" value="1"/>
</dbReference>
<evidence type="ECO:0000256" key="2">
    <source>
        <dbReference type="ARBA" id="ARBA00022729"/>
    </source>
</evidence>
<dbReference type="PANTHER" id="PTHR24373:SF378">
    <property type="entry name" value="FI03225P-RELATED"/>
    <property type="match status" value="1"/>
</dbReference>
<feature type="domain" description="LRRCT" evidence="7">
    <location>
        <begin position="469"/>
        <end position="518"/>
    </location>
</feature>
<keyword evidence="3" id="KW-0677">Repeat</keyword>
<dbReference type="Proteomes" id="UP000606786">
    <property type="component" value="Unassembled WGS sequence"/>
</dbReference>
<dbReference type="Pfam" id="PF13516">
    <property type="entry name" value="LRR_6"/>
    <property type="match status" value="1"/>
</dbReference>
<dbReference type="SMART" id="SM00369">
    <property type="entry name" value="LRR_TYP"/>
    <property type="match status" value="7"/>
</dbReference>
<organism evidence="8 9">
    <name type="scientific">Ceratitis capitata</name>
    <name type="common">Mediterranean fruit fly</name>
    <name type="synonym">Tephritis capitata</name>
    <dbReference type="NCBI Taxonomy" id="7213"/>
    <lineage>
        <taxon>Eukaryota</taxon>
        <taxon>Metazoa</taxon>
        <taxon>Ecdysozoa</taxon>
        <taxon>Arthropoda</taxon>
        <taxon>Hexapoda</taxon>
        <taxon>Insecta</taxon>
        <taxon>Pterygota</taxon>
        <taxon>Neoptera</taxon>
        <taxon>Endopterygota</taxon>
        <taxon>Diptera</taxon>
        <taxon>Brachycera</taxon>
        <taxon>Muscomorpha</taxon>
        <taxon>Tephritoidea</taxon>
        <taxon>Tephritidae</taxon>
        <taxon>Ceratitis</taxon>
        <taxon>Ceratitis</taxon>
    </lineage>
</organism>
<dbReference type="InterPro" id="IPR056363">
    <property type="entry name" value="LRR_LRWD1_dom"/>
</dbReference>
<protein>
    <submittedName>
        <fullName evidence="8">(Mediterranean fruit fly) hypothetical protein</fullName>
    </submittedName>
</protein>
<evidence type="ECO:0000256" key="3">
    <source>
        <dbReference type="ARBA" id="ARBA00022737"/>
    </source>
</evidence>
<dbReference type="AlphaFoldDB" id="A0A811VLQ7"/>
<feature type="transmembrane region" description="Helical" evidence="5">
    <location>
        <begin position="533"/>
        <end position="554"/>
    </location>
</feature>
<evidence type="ECO:0000259" key="7">
    <source>
        <dbReference type="SMART" id="SM00082"/>
    </source>
</evidence>
<feature type="region of interest" description="Disordered" evidence="4">
    <location>
        <begin position="631"/>
        <end position="652"/>
    </location>
</feature>
<dbReference type="InterPro" id="IPR032675">
    <property type="entry name" value="LRR_dom_sf"/>
</dbReference>
<dbReference type="InterPro" id="IPR001611">
    <property type="entry name" value="Leu-rich_rpt"/>
</dbReference>
<feature type="chain" id="PRO_5032619720" evidence="6">
    <location>
        <begin position="23"/>
        <end position="904"/>
    </location>
</feature>
<dbReference type="GO" id="GO:0005615">
    <property type="term" value="C:extracellular space"/>
    <property type="evidence" value="ECO:0007669"/>
    <property type="project" value="TreeGrafter"/>
</dbReference>
<dbReference type="InterPro" id="IPR050328">
    <property type="entry name" value="Dev_Immune_Receptor"/>
</dbReference>
<sequence>MFKLSYYLTITLLLYSVTLTSALNCPQNCKCLWVLDSLSVDCSRKGLTVYPSFSDLPIDHLDLSGNNFDHFPTQLADIESLVYLDLSNNNITHVEANALLGFTALRVLLLANNSFSNWLDLNPSVAFRNAISLKHLSLSGNNLQIFTGYKTEKTLVSETLTDLELANCGITTVGGDHLINGLPSLDRLVLSGNALITLNNIPSATLRVLELSNCSLLRVPAALIESLPNLETLNVSWNFALEFKDPLISETLLELDASFCNLDGVNLSGFPSLARARLRGNMLRTLDEYTFANNSQLQTVDLARNSIRNIQPDAFIKLKHLTTLDLSYNEIARLDKNLFRANDVLVSLNLSRNVMEKFTKLVSNSLREINFSGCEVIAIDSNALTGLSVLQRLDLSKTLIKEFPANMRSETLQKLDLSNCKLTGVRNSTFSGFPELAWLLLNGNRFTNPIPASYFRLNHYLDAIWLSDNPWICDCHDITFIDFYDYLTAPPQKLKDRSNLRCASPAQFYGKTWESACGSIWIPNGHTSKAEKAWTVIMFSLLAAGAGFLVVSLLKKYIKHRKRRRDRYEYRQNRDEMMEIREQNQRMLEDTGTPNAPSPYETNLPSYEDAIRMPKLERPIKSMVDLTESGHMRRTKLRRSQTNPDGDMEDGDLMLDDRQRFRSEEMLSNRVKERTANIMPFARTGYVEYSNSRSRRLSAEGTRFPAAHLKSQNLQSAEKIANFQGYEHSPYTKRRPKVAEIPPFKRATMRTDSVEFLTDPEYEDHSKPGSPFARRKPKSPTTPSCAVSPVTSRPLAPAVEDYFGGTPKARVSSSDDSDFQLVVEPEISSIAELHNTSSSGGGAGEASANLERGRRKKRLNSTSRRASGSFTAAAAAAAADETSSSSSDREPIVVVHKPMRETLF</sequence>
<feature type="compositionally biased region" description="Low complexity" evidence="4">
    <location>
        <begin position="861"/>
        <end position="886"/>
    </location>
</feature>
<evidence type="ECO:0000256" key="6">
    <source>
        <dbReference type="SAM" id="SignalP"/>
    </source>
</evidence>
<keyword evidence="5" id="KW-1133">Transmembrane helix</keyword>
<reference evidence="8" key="1">
    <citation type="submission" date="2020-11" db="EMBL/GenBank/DDBJ databases">
        <authorList>
            <person name="Whitehead M."/>
        </authorList>
    </citation>
    <scope>NUCLEOTIDE SEQUENCE</scope>
    <source>
        <strain evidence="8">EGII</strain>
    </source>
</reference>
<keyword evidence="1" id="KW-0433">Leucine-rich repeat</keyword>
<dbReference type="Pfam" id="PF23211">
    <property type="entry name" value="LRR_LRWD1"/>
    <property type="match status" value="1"/>
</dbReference>
<dbReference type="PROSITE" id="PS51450">
    <property type="entry name" value="LRR"/>
    <property type="match status" value="2"/>
</dbReference>
<dbReference type="Gene3D" id="3.80.10.10">
    <property type="entry name" value="Ribonuclease Inhibitor"/>
    <property type="match status" value="4"/>
</dbReference>
<dbReference type="PANTHER" id="PTHR24373">
    <property type="entry name" value="SLIT RELATED LEUCINE-RICH REPEAT NEURONAL PROTEIN"/>
    <property type="match status" value="1"/>
</dbReference>
<proteinExistence type="predicted"/>
<comment type="caution">
    <text evidence="8">The sequence shown here is derived from an EMBL/GenBank/DDBJ whole genome shotgun (WGS) entry which is preliminary data.</text>
</comment>
<evidence type="ECO:0000313" key="8">
    <source>
        <dbReference type="EMBL" id="CAD7015012.1"/>
    </source>
</evidence>
<evidence type="ECO:0000256" key="5">
    <source>
        <dbReference type="SAM" id="Phobius"/>
    </source>
</evidence>
<feature type="signal peptide" evidence="6">
    <location>
        <begin position="1"/>
        <end position="22"/>
    </location>
</feature>
<gene>
    <name evidence="8" type="ORF">CCAP1982_LOCUS22969</name>
</gene>
<feature type="region of interest" description="Disordered" evidence="4">
    <location>
        <begin position="833"/>
        <end position="904"/>
    </location>
</feature>
<dbReference type="OrthoDB" id="1574204at2759"/>
<dbReference type="InterPro" id="IPR000483">
    <property type="entry name" value="Cys-rich_flank_reg_C"/>
</dbReference>
<dbReference type="KEGG" id="ccat:101454784"/>
<dbReference type="InterPro" id="IPR003591">
    <property type="entry name" value="Leu-rich_rpt_typical-subtyp"/>
</dbReference>
<keyword evidence="9" id="KW-1185">Reference proteome</keyword>
<keyword evidence="2 6" id="KW-0732">Signal</keyword>
<keyword evidence="5" id="KW-0812">Transmembrane</keyword>
<evidence type="ECO:0000256" key="4">
    <source>
        <dbReference type="SAM" id="MobiDB-lite"/>
    </source>
</evidence>
<dbReference type="PRINTS" id="PR00019">
    <property type="entry name" value="LEURICHRPT"/>
</dbReference>